<sequence>MKSRRPSHNACAWALAVLWPLGVSSGFAADQTERPVLKTNRWQEDWSVLQNPSLRTEPLDSLKYISLSDDDPQRYVSFGATLRERFEFNDANGFGIGNRSRDSWLIQRLQVHADLHLNEHWRVFTELEDARAFDKTTVGGADQNRLDMRLAFVEYVDQTVDHTFKTRVGRQDFAFDLQRFISSRDGPNVRQSFDAVWADWETSNWRLIGIASHPVQYLDGRHFDDKSNSDVAFHMLRVERQLNNKDELSAYYGLYEERRASYLDAEGDETRHIFDARTAGTEGAYDWDVEAMVQTGTVGSKDIRAWAGGSRLGYTLKAVPWTPRFGLQFDAASGDHHAGDGTLGTFNPLFPNGYYFSLAGYTGYSNLIHVKPSVTIQPVSGLSIQTAVGMLWRQTTEDAVYTQPNLPVAGTAGQGGRWTGYYDQLRMDYAFTRNLSGAVEAVHYAVGDTIRDAGGDDSNYLGVELKFMW</sequence>
<protein>
    <recommendedName>
        <fullName evidence="2">Alginate export domain-containing protein</fullName>
    </recommendedName>
</protein>
<dbReference type="Proteomes" id="UP000284002">
    <property type="component" value="Unassembled WGS sequence"/>
</dbReference>
<evidence type="ECO:0000313" key="4">
    <source>
        <dbReference type="Proteomes" id="UP000284002"/>
    </source>
</evidence>
<evidence type="ECO:0000313" key="3">
    <source>
        <dbReference type="EMBL" id="RON14964.1"/>
    </source>
</evidence>
<dbReference type="InterPro" id="IPR025388">
    <property type="entry name" value="Alginate_export_dom"/>
</dbReference>
<feature type="chain" id="PRO_5019166327" description="Alginate export domain-containing protein" evidence="1">
    <location>
        <begin position="29"/>
        <end position="469"/>
    </location>
</feature>
<reference evidence="3 4" key="1">
    <citation type="submission" date="2016-10" db="EMBL/GenBank/DDBJ databases">
        <title>Comparative genome analysis of multiple Pseudomonas spp. focuses on biocontrol and plant growth promoting traits.</title>
        <authorList>
            <person name="Tao X.-Y."/>
            <person name="Taylor C.G."/>
        </authorList>
    </citation>
    <scope>NUCLEOTIDE SEQUENCE [LARGE SCALE GENOMIC DNA]</scope>
    <source>
        <strain evidence="3 4">36C6</strain>
    </source>
</reference>
<feature type="domain" description="Alginate export" evidence="2">
    <location>
        <begin position="75"/>
        <end position="463"/>
    </location>
</feature>
<dbReference type="EMBL" id="MOBM01000020">
    <property type="protein sequence ID" value="RON14964.1"/>
    <property type="molecule type" value="Genomic_DNA"/>
</dbReference>
<proteinExistence type="predicted"/>
<keyword evidence="1" id="KW-0732">Signal</keyword>
<feature type="signal peptide" evidence="1">
    <location>
        <begin position="1"/>
        <end position="28"/>
    </location>
</feature>
<evidence type="ECO:0000256" key="1">
    <source>
        <dbReference type="SAM" id="SignalP"/>
    </source>
</evidence>
<dbReference type="RefSeq" id="WP_123358986.1">
    <property type="nucleotide sequence ID" value="NZ_MOBM01000020.1"/>
</dbReference>
<dbReference type="Pfam" id="PF13372">
    <property type="entry name" value="Alginate_exp"/>
    <property type="match status" value="1"/>
</dbReference>
<evidence type="ECO:0000259" key="2">
    <source>
        <dbReference type="Pfam" id="PF13372"/>
    </source>
</evidence>
<accession>A0A423HP54</accession>
<name>A0A423HP54_9PSED</name>
<dbReference type="AlphaFoldDB" id="A0A423HP54"/>
<gene>
    <name evidence="3" type="ORF">BK662_15855</name>
</gene>
<organism evidence="3 4">
    <name type="scientific">Pseudomonas frederiksbergensis</name>
    <dbReference type="NCBI Taxonomy" id="104087"/>
    <lineage>
        <taxon>Bacteria</taxon>
        <taxon>Pseudomonadati</taxon>
        <taxon>Pseudomonadota</taxon>
        <taxon>Gammaproteobacteria</taxon>
        <taxon>Pseudomonadales</taxon>
        <taxon>Pseudomonadaceae</taxon>
        <taxon>Pseudomonas</taxon>
    </lineage>
</organism>
<comment type="caution">
    <text evidence="3">The sequence shown here is derived from an EMBL/GenBank/DDBJ whole genome shotgun (WGS) entry which is preliminary data.</text>
</comment>